<feature type="domain" description="Inositol polyphosphate-related phosphatase" evidence="2">
    <location>
        <begin position="1"/>
        <end position="319"/>
    </location>
</feature>
<dbReference type="InterPro" id="IPR036691">
    <property type="entry name" value="Endo/exonu/phosph_ase_sf"/>
</dbReference>
<dbReference type="SUPFAM" id="SSF56219">
    <property type="entry name" value="DNase I-like"/>
    <property type="match status" value="1"/>
</dbReference>
<evidence type="ECO:0000256" key="1">
    <source>
        <dbReference type="ARBA" id="ARBA00005910"/>
    </source>
</evidence>
<dbReference type="PANTHER" id="PTHR11200">
    <property type="entry name" value="INOSITOL 5-PHOSPHATASE"/>
    <property type="match status" value="1"/>
</dbReference>
<protein>
    <submittedName>
        <fullName evidence="4">Inositol polyphosphate-related phosphatase domain-containing protein</fullName>
    </submittedName>
</protein>
<dbReference type="InterPro" id="IPR000300">
    <property type="entry name" value="IPPc"/>
</dbReference>
<evidence type="ECO:0000313" key="4">
    <source>
        <dbReference type="WBParaSite" id="nRc.2.0.1.t02165-RA"/>
    </source>
</evidence>
<keyword evidence="3" id="KW-1185">Reference proteome</keyword>
<dbReference type="Gene3D" id="2.60.40.2840">
    <property type="match status" value="1"/>
</dbReference>
<proteinExistence type="inferred from homology"/>
<reference evidence="4" key="1">
    <citation type="submission" date="2022-11" db="UniProtKB">
        <authorList>
            <consortium name="WormBaseParasite"/>
        </authorList>
    </citation>
    <scope>IDENTIFICATION</scope>
</reference>
<dbReference type="Proteomes" id="UP000887565">
    <property type="component" value="Unplaced"/>
</dbReference>
<dbReference type="InterPro" id="IPR041611">
    <property type="entry name" value="SKICH"/>
</dbReference>
<dbReference type="AlphaFoldDB" id="A0A915HL15"/>
<accession>A0A915HL15</accession>
<organism evidence="3 4">
    <name type="scientific">Romanomermis culicivorax</name>
    <name type="common">Nematode worm</name>
    <dbReference type="NCBI Taxonomy" id="13658"/>
    <lineage>
        <taxon>Eukaryota</taxon>
        <taxon>Metazoa</taxon>
        <taxon>Ecdysozoa</taxon>
        <taxon>Nematoda</taxon>
        <taxon>Enoplea</taxon>
        <taxon>Dorylaimia</taxon>
        <taxon>Mermithida</taxon>
        <taxon>Mermithoidea</taxon>
        <taxon>Mermithidae</taxon>
        <taxon>Romanomermis</taxon>
    </lineage>
</organism>
<comment type="similarity">
    <text evidence="1">Belongs to the inositol 1,4,5-trisphosphate 5-phosphatase type II family.</text>
</comment>
<dbReference type="GO" id="GO:0046856">
    <property type="term" value="P:phosphatidylinositol dephosphorylation"/>
    <property type="evidence" value="ECO:0007669"/>
    <property type="project" value="InterPro"/>
</dbReference>
<dbReference type="Pfam" id="PF22669">
    <property type="entry name" value="Exo_endo_phos2"/>
    <property type="match status" value="1"/>
</dbReference>
<dbReference type="SMART" id="SM00128">
    <property type="entry name" value="IPPc"/>
    <property type="match status" value="1"/>
</dbReference>
<evidence type="ECO:0000259" key="2">
    <source>
        <dbReference type="SMART" id="SM00128"/>
    </source>
</evidence>
<dbReference type="PANTHER" id="PTHR11200:SF275">
    <property type="entry name" value="LD06095P"/>
    <property type="match status" value="1"/>
</dbReference>
<dbReference type="WBParaSite" id="nRc.2.0.1.t02165-RA">
    <property type="protein sequence ID" value="nRc.2.0.1.t02165-RA"/>
    <property type="gene ID" value="nRc.2.0.1.g02165"/>
</dbReference>
<dbReference type="Gene3D" id="3.60.10.10">
    <property type="entry name" value="Endonuclease/exonuclease/phosphatase"/>
    <property type="match status" value="1"/>
</dbReference>
<dbReference type="GO" id="GO:0004439">
    <property type="term" value="F:phosphatidylinositol-4,5-bisphosphate 5-phosphatase activity"/>
    <property type="evidence" value="ECO:0007669"/>
    <property type="project" value="TreeGrafter"/>
</dbReference>
<dbReference type="OMA" id="DMFIILQ"/>
<name>A0A915HL15_ROMCU</name>
<evidence type="ECO:0000313" key="3">
    <source>
        <dbReference type="Proteomes" id="UP000887565"/>
    </source>
</evidence>
<dbReference type="InterPro" id="IPR046985">
    <property type="entry name" value="IP5"/>
</dbReference>
<sequence length="445" mass="51294">IRVITFNVNGQGPPSSGIEALFNIDDATLDYADVIVIGFQEISFHIKNLLADTTYRSEPWSNVIRKYLADKNFVHLSCGWASKPRSLGLSLLVFVKRPLVLSFRRVETNFVRTGLAGVSGHKGAVCVRLTYRDGTFLTFINCHLSADIANLSSRIKDYITISSGLKLNSTDSSSLGLYKKSKNFRYTFWFGDLNFRIEYLSHEETLHFINRNSVKKLLDYDQLNRCRVSGRAFSEFHEFEVKFLPTYKLSIGKDSIYDKRRVPSYCDRILYKLEHSCNEFDDLSSKCEPLFYDSIKSLNCSDHLPVVAAFNVKVFSYIPLAEVEFMTDLNSMAWYTNQNNLCKYKIRNCYNMSPLDWIGIFDLSFNCDESPVTWIYTLSCWEEENNDESDFIIVQNILFKRWFIPKEGSYIFGYYSRERSCLIGLSDPFEIYSPSVALGKEATPD</sequence>
<dbReference type="Pfam" id="PF17751">
    <property type="entry name" value="SKICH"/>
    <property type="match status" value="1"/>
</dbReference>